<dbReference type="EMBL" id="JBHTMC010000010">
    <property type="protein sequence ID" value="MFD1263151.1"/>
    <property type="molecule type" value="Genomic_DNA"/>
</dbReference>
<feature type="transmembrane region" description="Helical" evidence="1">
    <location>
        <begin position="7"/>
        <end position="24"/>
    </location>
</feature>
<feature type="transmembrane region" description="Helical" evidence="1">
    <location>
        <begin position="83"/>
        <end position="101"/>
    </location>
</feature>
<evidence type="ECO:0000313" key="2">
    <source>
        <dbReference type="EMBL" id="MFD1263151.1"/>
    </source>
</evidence>
<feature type="transmembrane region" description="Helical" evidence="1">
    <location>
        <begin position="44"/>
        <end position="63"/>
    </location>
</feature>
<accession>A0ABW3WB66</accession>
<evidence type="ECO:0000313" key="3">
    <source>
        <dbReference type="Proteomes" id="UP001597158"/>
    </source>
</evidence>
<organism evidence="2 3">
    <name type="scientific">Thauera mechernichensis</name>
    <dbReference type="NCBI Taxonomy" id="82788"/>
    <lineage>
        <taxon>Bacteria</taxon>
        <taxon>Pseudomonadati</taxon>
        <taxon>Pseudomonadota</taxon>
        <taxon>Betaproteobacteria</taxon>
        <taxon>Rhodocyclales</taxon>
        <taxon>Zoogloeaceae</taxon>
        <taxon>Thauera</taxon>
    </lineage>
</organism>
<evidence type="ECO:0000256" key="1">
    <source>
        <dbReference type="SAM" id="Phobius"/>
    </source>
</evidence>
<comment type="caution">
    <text evidence="2">The sequence shown here is derived from an EMBL/GenBank/DDBJ whole genome shotgun (WGS) entry which is preliminary data.</text>
</comment>
<reference evidence="3" key="1">
    <citation type="journal article" date="2019" name="Int. J. Syst. Evol. Microbiol.">
        <title>The Global Catalogue of Microorganisms (GCM) 10K type strain sequencing project: providing services to taxonomists for standard genome sequencing and annotation.</title>
        <authorList>
            <consortium name="The Broad Institute Genomics Platform"/>
            <consortium name="The Broad Institute Genome Sequencing Center for Infectious Disease"/>
            <person name="Wu L."/>
            <person name="Ma J."/>
        </authorList>
    </citation>
    <scope>NUCLEOTIDE SEQUENCE [LARGE SCALE GENOMIC DNA]</scope>
    <source>
        <strain evidence="3">CCUG 48884</strain>
    </source>
</reference>
<name>A0ABW3WB66_9RHOO</name>
<protein>
    <submittedName>
        <fullName evidence="2">Uncharacterized protein</fullName>
    </submittedName>
</protein>
<keyword evidence="1" id="KW-0812">Transmembrane</keyword>
<dbReference type="Proteomes" id="UP001597158">
    <property type="component" value="Unassembled WGS sequence"/>
</dbReference>
<sequence length="118" mass="13119">MRSLQVVMMTLCVVGGLFLLMHAPDFFMPDRWDPSRGRQFDATASRLLGAGLLVLAVLGGHYMRNMYYGTRRRLPGPAAQLRYFLLLVLTLVLISAAMHRAEPGPNPEYRAPASATAR</sequence>
<dbReference type="RefSeq" id="WP_277833704.1">
    <property type="nucleotide sequence ID" value="NZ_JARQZE010000009.1"/>
</dbReference>
<gene>
    <name evidence="2" type="ORF">ACFQ4M_06100</name>
</gene>
<proteinExistence type="predicted"/>
<keyword evidence="1" id="KW-0472">Membrane</keyword>
<keyword evidence="3" id="KW-1185">Reference proteome</keyword>
<keyword evidence="1" id="KW-1133">Transmembrane helix</keyword>